<evidence type="ECO:0000313" key="1">
    <source>
        <dbReference type="EMBL" id="JAE31526.1"/>
    </source>
</evidence>
<proteinExistence type="predicted"/>
<organism evidence="1">
    <name type="scientific">Arundo donax</name>
    <name type="common">Giant reed</name>
    <name type="synonym">Donax arundinaceus</name>
    <dbReference type="NCBI Taxonomy" id="35708"/>
    <lineage>
        <taxon>Eukaryota</taxon>
        <taxon>Viridiplantae</taxon>
        <taxon>Streptophyta</taxon>
        <taxon>Embryophyta</taxon>
        <taxon>Tracheophyta</taxon>
        <taxon>Spermatophyta</taxon>
        <taxon>Magnoliopsida</taxon>
        <taxon>Liliopsida</taxon>
        <taxon>Poales</taxon>
        <taxon>Poaceae</taxon>
        <taxon>PACMAD clade</taxon>
        <taxon>Arundinoideae</taxon>
        <taxon>Arundineae</taxon>
        <taxon>Arundo</taxon>
    </lineage>
</organism>
<protein>
    <submittedName>
        <fullName evidence="1">Uncharacterized protein</fullName>
    </submittedName>
</protein>
<accession>A0A0A9H9L6</accession>
<sequence>MYQCQMIEHYPGRMNSFLFLSILLLRLILLSCTQI</sequence>
<name>A0A0A9H9L6_ARUDO</name>
<reference evidence="1" key="1">
    <citation type="submission" date="2014-09" db="EMBL/GenBank/DDBJ databases">
        <authorList>
            <person name="Magalhaes I.L.F."/>
            <person name="Oliveira U."/>
            <person name="Santos F.R."/>
            <person name="Vidigal T.H.D.A."/>
            <person name="Brescovit A.D."/>
            <person name="Santos A.J."/>
        </authorList>
    </citation>
    <scope>NUCLEOTIDE SEQUENCE</scope>
    <source>
        <tissue evidence="1">Shoot tissue taken approximately 20 cm above the soil surface</tissue>
    </source>
</reference>
<dbReference type="AlphaFoldDB" id="A0A0A9H9L6"/>
<reference evidence="1" key="2">
    <citation type="journal article" date="2015" name="Data Brief">
        <title>Shoot transcriptome of the giant reed, Arundo donax.</title>
        <authorList>
            <person name="Barrero R.A."/>
            <person name="Guerrero F.D."/>
            <person name="Moolhuijzen P."/>
            <person name="Goolsby J.A."/>
            <person name="Tidwell J."/>
            <person name="Bellgard S.E."/>
            <person name="Bellgard M.I."/>
        </authorList>
    </citation>
    <scope>NUCLEOTIDE SEQUENCE</scope>
    <source>
        <tissue evidence="1">Shoot tissue taken approximately 20 cm above the soil surface</tissue>
    </source>
</reference>
<dbReference type="EMBL" id="GBRH01166370">
    <property type="protein sequence ID" value="JAE31526.1"/>
    <property type="molecule type" value="Transcribed_RNA"/>
</dbReference>